<keyword evidence="3" id="KW-1185">Reference proteome</keyword>
<reference evidence="2" key="1">
    <citation type="submission" date="2021-04" db="EMBL/GenBank/DDBJ databases">
        <authorList>
            <consortium name="Molecular Ecology Group"/>
        </authorList>
    </citation>
    <scope>NUCLEOTIDE SEQUENCE</scope>
</reference>
<organism evidence="2 3">
    <name type="scientific">Candidula unifasciata</name>
    <dbReference type="NCBI Taxonomy" id="100452"/>
    <lineage>
        <taxon>Eukaryota</taxon>
        <taxon>Metazoa</taxon>
        <taxon>Spiralia</taxon>
        <taxon>Lophotrochozoa</taxon>
        <taxon>Mollusca</taxon>
        <taxon>Gastropoda</taxon>
        <taxon>Heterobranchia</taxon>
        <taxon>Euthyneura</taxon>
        <taxon>Panpulmonata</taxon>
        <taxon>Eupulmonata</taxon>
        <taxon>Stylommatophora</taxon>
        <taxon>Helicina</taxon>
        <taxon>Helicoidea</taxon>
        <taxon>Geomitridae</taxon>
        <taxon>Candidula</taxon>
    </lineage>
</organism>
<accession>A0A8S3ZSV3</accession>
<sequence>ATCQEDYIVINGITTPDYSQHLYDPPASTADHQDEHQFMEVRHADDRYSDASSGDTGTSDSGRGGSEDECHGLANSSTDG</sequence>
<comment type="caution">
    <text evidence="2">The sequence shown here is derived from an EMBL/GenBank/DDBJ whole genome shotgun (WGS) entry which is preliminary data.</text>
</comment>
<feature type="region of interest" description="Disordered" evidence="1">
    <location>
        <begin position="16"/>
        <end position="80"/>
    </location>
</feature>
<gene>
    <name evidence="2" type="ORF">CUNI_LOCUS16508</name>
</gene>
<dbReference type="Proteomes" id="UP000678393">
    <property type="component" value="Unassembled WGS sequence"/>
</dbReference>
<dbReference type="AlphaFoldDB" id="A0A8S3ZSV3"/>
<evidence type="ECO:0000313" key="2">
    <source>
        <dbReference type="EMBL" id="CAG5130950.1"/>
    </source>
</evidence>
<proteinExistence type="predicted"/>
<feature type="non-terminal residue" evidence="2">
    <location>
        <position position="1"/>
    </location>
</feature>
<protein>
    <submittedName>
        <fullName evidence="2">Uncharacterized protein</fullName>
    </submittedName>
</protein>
<dbReference type="EMBL" id="CAJHNH020004368">
    <property type="protein sequence ID" value="CAG5130950.1"/>
    <property type="molecule type" value="Genomic_DNA"/>
</dbReference>
<feature type="non-terminal residue" evidence="2">
    <location>
        <position position="80"/>
    </location>
</feature>
<evidence type="ECO:0000313" key="3">
    <source>
        <dbReference type="Proteomes" id="UP000678393"/>
    </source>
</evidence>
<feature type="compositionally biased region" description="Low complexity" evidence="1">
    <location>
        <begin position="50"/>
        <end position="61"/>
    </location>
</feature>
<evidence type="ECO:0000256" key="1">
    <source>
        <dbReference type="SAM" id="MobiDB-lite"/>
    </source>
</evidence>
<feature type="compositionally biased region" description="Basic and acidic residues" evidence="1">
    <location>
        <begin position="31"/>
        <end position="49"/>
    </location>
</feature>
<name>A0A8S3ZSV3_9EUPU</name>